<evidence type="ECO:0000313" key="1">
    <source>
        <dbReference type="EMBL" id="KAA2237682.1"/>
    </source>
</evidence>
<dbReference type="EMBL" id="VUOA01000018">
    <property type="protein sequence ID" value="KAA2237682.1"/>
    <property type="molecule type" value="Genomic_DNA"/>
</dbReference>
<organism evidence="1 2">
    <name type="scientific">Salinarimonas soli</name>
    <dbReference type="NCBI Taxonomy" id="1638099"/>
    <lineage>
        <taxon>Bacteria</taxon>
        <taxon>Pseudomonadati</taxon>
        <taxon>Pseudomonadota</taxon>
        <taxon>Alphaproteobacteria</taxon>
        <taxon>Hyphomicrobiales</taxon>
        <taxon>Salinarimonadaceae</taxon>
        <taxon>Salinarimonas</taxon>
    </lineage>
</organism>
<reference evidence="1 2" key="2">
    <citation type="submission" date="2019-09" db="EMBL/GenBank/DDBJ databases">
        <authorList>
            <person name="Jin C."/>
        </authorList>
    </citation>
    <scope>NUCLEOTIDE SEQUENCE [LARGE SCALE GENOMIC DNA]</scope>
    <source>
        <strain evidence="1 2">BN140002</strain>
    </source>
</reference>
<dbReference type="AlphaFoldDB" id="A0A5B2VH56"/>
<protein>
    <submittedName>
        <fullName evidence="1">Uncharacterized protein</fullName>
    </submittedName>
</protein>
<keyword evidence="2" id="KW-1185">Reference proteome</keyword>
<dbReference type="Proteomes" id="UP000323142">
    <property type="component" value="Unassembled WGS sequence"/>
</dbReference>
<gene>
    <name evidence="1" type="ORF">F0L46_08355</name>
</gene>
<proteinExistence type="predicted"/>
<sequence length="85" mass="9301">MTDETLPRYVVRGEFDDAAWRAVAAGQVRHDDAARVIAQGPREHPYDPSIAHVIEVENGPTLIFPGEPAARDWLAEQGKAPKAKA</sequence>
<evidence type="ECO:0000313" key="2">
    <source>
        <dbReference type="Proteomes" id="UP000323142"/>
    </source>
</evidence>
<reference evidence="1 2" key="1">
    <citation type="submission" date="2019-09" db="EMBL/GenBank/DDBJ databases">
        <title>Salinarimonas rosea gen. nov., sp. nov., a new member of the a-2 subgroup of the Proteobacteria.</title>
        <authorList>
            <person name="Liu J."/>
        </authorList>
    </citation>
    <scope>NUCLEOTIDE SEQUENCE [LARGE SCALE GENOMIC DNA]</scope>
    <source>
        <strain evidence="1 2">BN140002</strain>
    </source>
</reference>
<accession>A0A5B2VH56</accession>
<comment type="caution">
    <text evidence="1">The sequence shown here is derived from an EMBL/GenBank/DDBJ whole genome shotgun (WGS) entry which is preliminary data.</text>
</comment>
<name>A0A5B2VH56_9HYPH</name>
<dbReference type="RefSeq" id="WP_149816632.1">
    <property type="nucleotide sequence ID" value="NZ_VUOA01000018.1"/>
</dbReference>